<feature type="region of interest" description="Disordered" evidence="5">
    <location>
        <begin position="172"/>
        <end position="283"/>
    </location>
</feature>
<dbReference type="InterPro" id="IPR000064">
    <property type="entry name" value="NLP_P60_dom"/>
</dbReference>
<evidence type="ECO:0000256" key="5">
    <source>
        <dbReference type="SAM" id="MobiDB-lite"/>
    </source>
</evidence>
<comment type="similarity">
    <text evidence="1">Belongs to the peptidase C40 family.</text>
</comment>
<dbReference type="KEGG" id="mft:XA26_11330"/>
<evidence type="ECO:0000256" key="1">
    <source>
        <dbReference type="ARBA" id="ARBA00007074"/>
    </source>
</evidence>
<dbReference type="Proteomes" id="UP000057134">
    <property type="component" value="Chromosome"/>
</dbReference>
<evidence type="ECO:0000256" key="2">
    <source>
        <dbReference type="ARBA" id="ARBA00022670"/>
    </source>
</evidence>
<evidence type="ECO:0000313" key="7">
    <source>
        <dbReference type="EMBL" id="ALI24986.1"/>
    </source>
</evidence>
<dbReference type="PANTHER" id="PTHR47359">
    <property type="entry name" value="PEPTIDOGLYCAN DL-ENDOPEPTIDASE CWLO"/>
    <property type="match status" value="1"/>
</dbReference>
<dbReference type="Pfam" id="PF06013">
    <property type="entry name" value="WXG100"/>
    <property type="match status" value="1"/>
</dbReference>
<gene>
    <name evidence="7" type="ORF">XA26_11330</name>
</gene>
<dbReference type="InterPro" id="IPR038765">
    <property type="entry name" value="Papain-like_cys_pep_sf"/>
</dbReference>
<keyword evidence="3" id="KW-0378">Hydrolase</keyword>
<organism evidence="7 8">
    <name type="scientific">Mycolicibacterium fortuitum</name>
    <name type="common">Mycobacterium fortuitum</name>
    <dbReference type="NCBI Taxonomy" id="1766"/>
    <lineage>
        <taxon>Bacteria</taxon>
        <taxon>Bacillati</taxon>
        <taxon>Actinomycetota</taxon>
        <taxon>Actinomycetes</taxon>
        <taxon>Mycobacteriales</taxon>
        <taxon>Mycobacteriaceae</taxon>
        <taxon>Mycolicibacterium</taxon>
    </lineage>
</organism>
<dbReference type="GO" id="GO:0008234">
    <property type="term" value="F:cysteine-type peptidase activity"/>
    <property type="evidence" value="ECO:0007669"/>
    <property type="project" value="UniProtKB-KW"/>
</dbReference>
<dbReference type="EMBL" id="CP011269">
    <property type="protein sequence ID" value="ALI24986.1"/>
    <property type="molecule type" value="Genomic_DNA"/>
</dbReference>
<dbReference type="PROSITE" id="PS51935">
    <property type="entry name" value="NLPC_P60"/>
    <property type="match status" value="1"/>
</dbReference>
<proteinExistence type="inferred from homology"/>
<dbReference type="Gene3D" id="3.90.1720.10">
    <property type="entry name" value="endopeptidase domain like (from Nostoc punctiforme)"/>
    <property type="match status" value="1"/>
</dbReference>
<dbReference type="Pfam" id="PF00877">
    <property type="entry name" value="NLPC_P60"/>
    <property type="match status" value="1"/>
</dbReference>
<dbReference type="PANTHER" id="PTHR47359:SF3">
    <property type="entry name" value="NLP_P60 DOMAIN-CONTAINING PROTEIN-RELATED"/>
    <property type="match status" value="1"/>
</dbReference>
<evidence type="ECO:0000313" key="8">
    <source>
        <dbReference type="Proteomes" id="UP000057134"/>
    </source>
</evidence>
<dbReference type="RefSeq" id="WP_054601274.1">
    <property type="nucleotide sequence ID" value="NZ_CP011269.1"/>
</dbReference>
<dbReference type="InterPro" id="IPR010310">
    <property type="entry name" value="T7SS_ESAT-6-like"/>
</dbReference>
<protein>
    <submittedName>
        <fullName evidence="7">Invasion associated protein p60</fullName>
    </submittedName>
</protein>
<dbReference type="SUPFAM" id="SSF54001">
    <property type="entry name" value="Cysteine proteinases"/>
    <property type="match status" value="1"/>
</dbReference>
<sequence length="450" mass="47111">MTTTISGVSNAHPEQLTDAGRRAADSAGKVSQQIADGHGTLKRLDDGWQGSAADAANASANRTFSDQQKVADTLRRLQSVLTDGGSRLSGTKNSVTEGVNTLKQQGFQVADDGTVSVHPGSALDVMSKKNPVIAMQLRRLTAANSVKLKTLLAQFDSQDRELADAIRKATDGLHPAEDKPKDPNTPQPPPPEQPKPTTDDTNAPVPGPDAKPGDPGYKVPHAPGDPAEVPPKPGWKVDAKGETNPPGYPPQPPGEARDQNWRDYLNGKNGDGTRRPAGQPPEAYPLPEAVTDKKLKIVGAAENQQGTRYVWGGGSKDGATSGAPAKGTDPYADKMHDYEHTGFDCSGLSEYAIYQATGFDPGKGTSVQYPNMTDGAGAFGSVVQTGPKLDTSQLQPGDVIYYDGGQGVAGAHVAIYMGNGVTVETNESGTPVHSQAATTSNGPVRVVRPN</sequence>
<evidence type="ECO:0000256" key="4">
    <source>
        <dbReference type="ARBA" id="ARBA00022807"/>
    </source>
</evidence>
<feature type="compositionally biased region" description="Basic and acidic residues" evidence="5">
    <location>
        <begin position="172"/>
        <end position="182"/>
    </location>
</feature>
<evidence type="ECO:0000256" key="3">
    <source>
        <dbReference type="ARBA" id="ARBA00022801"/>
    </source>
</evidence>
<dbReference type="InterPro" id="IPR036689">
    <property type="entry name" value="ESAT-6-like_sf"/>
</dbReference>
<dbReference type="SUPFAM" id="SSF140453">
    <property type="entry name" value="EsxAB dimer-like"/>
    <property type="match status" value="1"/>
</dbReference>
<dbReference type="STRING" id="1766.XA26_11330"/>
<dbReference type="InterPro" id="IPR051794">
    <property type="entry name" value="PG_Endopeptidase_C40"/>
</dbReference>
<name>A0A0N9Y6J4_MYCFO</name>
<accession>A0A0N9Y6J4</accession>
<evidence type="ECO:0000259" key="6">
    <source>
        <dbReference type="PROSITE" id="PS51935"/>
    </source>
</evidence>
<dbReference type="GO" id="GO:0006508">
    <property type="term" value="P:proteolysis"/>
    <property type="evidence" value="ECO:0007669"/>
    <property type="project" value="UniProtKB-KW"/>
</dbReference>
<keyword evidence="8" id="KW-1185">Reference proteome</keyword>
<keyword evidence="4" id="KW-0788">Thiol protease</keyword>
<feature type="region of interest" description="Disordered" evidence="5">
    <location>
        <begin position="426"/>
        <end position="450"/>
    </location>
</feature>
<dbReference type="Gene3D" id="1.10.287.1060">
    <property type="entry name" value="ESAT-6-like"/>
    <property type="match status" value="1"/>
</dbReference>
<feature type="domain" description="NlpC/P60" evidence="6">
    <location>
        <begin position="291"/>
        <end position="450"/>
    </location>
</feature>
<feature type="compositionally biased region" description="Polar residues" evidence="5">
    <location>
        <begin position="426"/>
        <end position="442"/>
    </location>
</feature>
<dbReference type="PATRIC" id="fig|1766.6.peg.1120"/>
<reference evidence="7 8" key="1">
    <citation type="journal article" date="2015" name="MBio">
        <title>Enzymatic Degradation of Phenazines Can Generate Energy and Protect Sensitive Organisms from Toxicity.</title>
        <authorList>
            <person name="Costa K.C."/>
            <person name="Bergkessel M."/>
            <person name="Saunders S."/>
            <person name="Korlach J."/>
            <person name="Newman D.K."/>
        </authorList>
    </citation>
    <scope>NUCLEOTIDE SEQUENCE [LARGE SCALE GENOMIC DNA]</scope>
    <source>
        <strain evidence="7 8">CT6</strain>
    </source>
</reference>
<feature type="region of interest" description="Disordered" evidence="5">
    <location>
        <begin position="1"/>
        <end position="32"/>
    </location>
</feature>
<dbReference type="AlphaFoldDB" id="A0A0N9Y6J4"/>
<keyword evidence="2" id="KW-0645">Protease</keyword>
<feature type="compositionally biased region" description="Pro residues" evidence="5">
    <location>
        <begin position="183"/>
        <end position="194"/>
    </location>
</feature>